<dbReference type="Pfam" id="PF00120">
    <property type="entry name" value="Gln-synt_C"/>
    <property type="match status" value="1"/>
</dbReference>
<dbReference type="VEuPathDB" id="ToxoDB:TGME49_273490"/>
<dbReference type="GO" id="GO:0006542">
    <property type="term" value="P:glutamine biosynthetic process"/>
    <property type="evidence" value="ECO:0007669"/>
    <property type="project" value="InterPro"/>
</dbReference>
<sequence>MSVRGFRRRHPEQSRRGVVGFLLSLSTSVFVGFPCRFSTFKESRVRRRKRPFASSRKGVSCTKKKRIKRSDCSRSREQLIRPSLGFIQPLTNSLLFRFVEMSLATPFKSASEMLEYIQTHEVQLLDCCFVDPCGLWHHCSMHVSQVDEKALREGFAFDGSSIRLFATVACSDMSMIPDPKTCWIDPFQDHKVLHVTCDISDPNGKPLERCPRRIAQRCEAWVTSLGLADAVYIGPEAEFFILDDVKYKCSPNKVSYEIDCEEGTWNSDATLTGPTGSRNLGHRMQHKKWYFPVSPVDKHANLRTEMLLTMGDLGLPIEKHHHEVGCCQHELGFTFRRLVDAADLMMVYKYVVKNVAQKAGKTATFMPKPMAGDCGSGMHSHQSLWKNGANLFFDANGSYMKLSQLALWYIGGLLKHAHAVLAFTNSTTNSYKRLVPGYEAPTKLTYSKGNRSAAIRIPLCDGDNPKAKRLEFRCPDAAGCPYLCFAAMVMAGVDGIRKKIEPPPPADCDAAEIDSRVVPSTPSSLSEVLDALEQDHDFLLEGGVFTKDFIHAYIEMKRAEVAAVQLTPHPREYELYYHC</sequence>
<dbReference type="GO" id="GO:0019740">
    <property type="term" value="P:nitrogen utilization"/>
    <property type="evidence" value="ECO:0007669"/>
    <property type="project" value="TreeGrafter"/>
</dbReference>
<dbReference type="GO" id="GO:0005737">
    <property type="term" value="C:cytoplasm"/>
    <property type="evidence" value="ECO:0007669"/>
    <property type="project" value="TreeGrafter"/>
</dbReference>
<dbReference type="OrthoDB" id="77835at2759"/>
<proteinExistence type="inferred from homology"/>
<keyword evidence="2 13" id="KW-0436">Ligase</keyword>
<gene>
    <name evidence="13" type="ORF">TGME49_273490</name>
</gene>
<dbReference type="EMBL" id="CM002043">
    <property type="protein sequence ID" value="EPT28660.1"/>
    <property type="molecule type" value="Genomic_DNA"/>
</dbReference>
<evidence type="ECO:0000256" key="7">
    <source>
        <dbReference type="ARBA" id="ARBA00039404"/>
    </source>
</evidence>
<dbReference type="RefSeq" id="XP_002365950.1">
    <property type="nucleotide sequence ID" value="XM_002365909.1"/>
</dbReference>
<evidence type="ECO:0000313" key="13">
    <source>
        <dbReference type="EMBL" id="EPT28660.1"/>
    </source>
</evidence>
<dbReference type="GO" id="GO:0004356">
    <property type="term" value="F:glutamine synthetase activity"/>
    <property type="evidence" value="ECO:0007669"/>
    <property type="project" value="InterPro"/>
</dbReference>
<evidence type="ECO:0000313" key="14">
    <source>
        <dbReference type="Proteomes" id="UP000001529"/>
    </source>
</evidence>
<dbReference type="AlphaFoldDB" id="A0A125YZH5"/>
<dbReference type="NCBIfam" id="TIGR00653">
    <property type="entry name" value="GlnA"/>
    <property type="match status" value="1"/>
</dbReference>
<dbReference type="Gene3D" id="3.30.590.10">
    <property type="entry name" value="Glutamine synthetase/guanido kinase, catalytic domain"/>
    <property type="match status" value="1"/>
</dbReference>
<dbReference type="InterPro" id="IPR004809">
    <property type="entry name" value="Gln_synth_I"/>
</dbReference>
<keyword evidence="14" id="KW-1185">Reference proteome</keyword>
<dbReference type="Pfam" id="PF03951">
    <property type="entry name" value="Gln-synt_N"/>
    <property type="match status" value="1"/>
</dbReference>
<evidence type="ECO:0000256" key="5">
    <source>
        <dbReference type="ARBA" id="ARBA00037583"/>
    </source>
</evidence>
<evidence type="ECO:0000256" key="8">
    <source>
        <dbReference type="ARBA" id="ARBA00042675"/>
    </source>
</evidence>
<organism evidence="13 14">
    <name type="scientific">Toxoplasma gondii (strain ATCC 50611 / Me49)</name>
    <dbReference type="NCBI Taxonomy" id="508771"/>
    <lineage>
        <taxon>Eukaryota</taxon>
        <taxon>Sar</taxon>
        <taxon>Alveolata</taxon>
        <taxon>Apicomplexa</taxon>
        <taxon>Conoidasida</taxon>
        <taxon>Coccidia</taxon>
        <taxon>Eucoccidiorida</taxon>
        <taxon>Eimeriorina</taxon>
        <taxon>Sarcocystidae</taxon>
        <taxon>Toxoplasma</taxon>
    </lineage>
</organism>
<evidence type="ECO:0000256" key="1">
    <source>
        <dbReference type="ARBA" id="ARBA00009897"/>
    </source>
</evidence>
<comment type="function">
    <text evidence="5">May act as a component of the cytoskeleton or as a chaperone for the reorganization of intermediate filament proteins during terminal differentiation in the lens. Does not seem to have enzymatic activity.</text>
</comment>
<evidence type="ECO:0000259" key="12">
    <source>
        <dbReference type="PROSITE" id="PS51987"/>
    </source>
</evidence>
<evidence type="ECO:0000256" key="6">
    <source>
        <dbReference type="ARBA" id="ARBA00038790"/>
    </source>
</evidence>
<evidence type="ECO:0000256" key="9">
    <source>
        <dbReference type="PROSITE-ProRule" id="PRU01330"/>
    </source>
</evidence>
<dbReference type="KEGG" id="tgo:TGME49_273490"/>
<evidence type="ECO:0000256" key="10">
    <source>
        <dbReference type="RuleBase" id="RU000384"/>
    </source>
</evidence>
<keyword evidence="3" id="KW-0547">Nucleotide-binding</keyword>
<dbReference type="GO" id="GO:0005524">
    <property type="term" value="F:ATP binding"/>
    <property type="evidence" value="ECO:0007669"/>
    <property type="project" value="UniProtKB-KW"/>
</dbReference>
<dbReference type="Gene3D" id="3.10.20.70">
    <property type="entry name" value="Glutamine synthetase, N-terminal domain"/>
    <property type="match status" value="1"/>
</dbReference>
<dbReference type="InterPro" id="IPR008146">
    <property type="entry name" value="Gln_synth_cat_dom"/>
</dbReference>
<name>A0A125YZH5_TOXGM</name>
<reference evidence="13" key="1">
    <citation type="submission" date="2013-04" db="EMBL/GenBank/DDBJ databases">
        <authorList>
            <person name="Sibley D."/>
            <person name="Venepally P."/>
            <person name="Karamycheva S."/>
            <person name="Hadjithomas M."/>
            <person name="Khan A."/>
            <person name="Brunk B."/>
            <person name="Roos D."/>
            <person name="Caler E."/>
            <person name="Lorenzi H."/>
        </authorList>
    </citation>
    <scope>NUCLEOTIDE SEQUENCE [LARGE SCALE GENOMIC DNA]</scope>
    <source>
        <strain evidence="13">ME49</strain>
    </source>
</reference>
<dbReference type="GO" id="GO:0016020">
    <property type="term" value="C:membrane"/>
    <property type="evidence" value="ECO:0007669"/>
    <property type="project" value="TreeGrafter"/>
</dbReference>
<protein>
    <recommendedName>
        <fullName evidence="7">Lengsin</fullName>
    </recommendedName>
    <alternativeName>
        <fullName evidence="8">Glutamate-ammonia ligase domain-containing protein 1</fullName>
    </alternativeName>
</protein>
<evidence type="ECO:0000259" key="11">
    <source>
        <dbReference type="PROSITE" id="PS51986"/>
    </source>
</evidence>
<evidence type="ECO:0000256" key="3">
    <source>
        <dbReference type="ARBA" id="ARBA00022741"/>
    </source>
</evidence>
<dbReference type="GeneID" id="7893472"/>
<dbReference type="InterPro" id="IPR008147">
    <property type="entry name" value="Gln_synt_N"/>
</dbReference>
<dbReference type="SUPFAM" id="SSF54368">
    <property type="entry name" value="Glutamine synthetase, N-terminal domain"/>
    <property type="match status" value="1"/>
</dbReference>
<feature type="domain" description="GS catalytic" evidence="12">
    <location>
        <begin position="211"/>
        <end position="579"/>
    </location>
</feature>
<dbReference type="PANTHER" id="PTHR43407:SF1">
    <property type="entry name" value="LENGSIN"/>
    <property type="match status" value="1"/>
</dbReference>
<accession>A0A125YZH5</accession>
<comment type="similarity">
    <text evidence="1 9 10">Belongs to the glutamine synthetase family.</text>
</comment>
<dbReference type="PANTHER" id="PTHR43407">
    <property type="entry name" value="GLUTAMINE SYNTHETASE"/>
    <property type="match status" value="1"/>
</dbReference>
<evidence type="ECO:0000256" key="4">
    <source>
        <dbReference type="ARBA" id="ARBA00022840"/>
    </source>
</evidence>
<comment type="subunit">
    <text evidence="6">Dodecamer. Interacts with BFSP2 and VIM.</text>
</comment>
<dbReference type="PROSITE" id="PS51987">
    <property type="entry name" value="GS_CATALYTIC"/>
    <property type="match status" value="1"/>
</dbReference>
<evidence type="ECO:0000256" key="2">
    <source>
        <dbReference type="ARBA" id="ARBA00022598"/>
    </source>
</evidence>
<dbReference type="EMBL" id="KE138831">
    <property type="protein sequence ID" value="EPT28660.1"/>
    <property type="molecule type" value="Genomic_DNA"/>
</dbReference>
<feature type="domain" description="GS beta-grasp" evidence="11">
    <location>
        <begin position="120"/>
        <end position="204"/>
    </location>
</feature>
<keyword evidence="4" id="KW-0067">ATP-binding</keyword>
<dbReference type="PROSITE" id="PS51986">
    <property type="entry name" value="GS_BETA_GRASP"/>
    <property type="match status" value="1"/>
</dbReference>
<dbReference type="Proteomes" id="UP000001529">
    <property type="component" value="Chromosome VIII"/>
</dbReference>
<dbReference type="SUPFAM" id="SSF55931">
    <property type="entry name" value="Glutamine synthetase/guanido kinase"/>
    <property type="match status" value="1"/>
</dbReference>
<dbReference type="SMART" id="SM01230">
    <property type="entry name" value="Gln-synt_C"/>
    <property type="match status" value="1"/>
</dbReference>
<dbReference type="PhylomeDB" id="A0A125YZH5"/>
<dbReference type="InterPro" id="IPR036651">
    <property type="entry name" value="Gln_synt_N_sf"/>
</dbReference>
<dbReference type="InterPro" id="IPR014746">
    <property type="entry name" value="Gln_synth/guanido_kin_cat_dom"/>
</dbReference>